<proteinExistence type="predicted"/>
<reference evidence="1" key="1">
    <citation type="journal article" date="2015" name="Nature">
        <title>Complex archaea that bridge the gap between prokaryotes and eukaryotes.</title>
        <authorList>
            <person name="Spang A."/>
            <person name="Saw J.H."/>
            <person name="Jorgensen S.L."/>
            <person name="Zaremba-Niedzwiedzka K."/>
            <person name="Martijn J."/>
            <person name="Lind A.E."/>
            <person name="van Eijk R."/>
            <person name="Schleper C."/>
            <person name="Guy L."/>
            <person name="Ettema T.J."/>
        </authorList>
    </citation>
    <scope>NUCLEOTIDE SEQUENCE</scope>
</reference>
<dbReference type="AlphaFoldDB" id="A0A0F8YFW8"/>
<feature type="non-terminal residue" evidence="1">
    <location>
        <position position="1"/>
    </location>
</feature>
<name>A0A0F8YFW8_9ZZZZ</name>
<dbReference type="EMBL" id="LAZR01057186">
    <property type="protein sequence ID" value="KKK72585.1"/>
    <property type="molecule type" value="Genomic_DNA"/>
</dbReference>
<accession>A0A0F8YFW8</accession>
<evidence type="ECO:0000313" key="1">
    <source>
        <dbReference type="EMBL" id="KKK72585.1"/>
    </source>
</evidence>
<protein>
    <submittedName>
        <fullName evidence="1">Uncharacterized protein</fullName>
    </submittedName>
</protein>
<organism evidence="1">
    <name type="scientific">marine sediment metagenome</name>
    <dbReference type="NCBI Taxonomy" id="412755"/>
    <lineage>
        <taxon>unclassified sequences</taxon>
        <taxon>metagenomes</taxon>
        <taxon>ecological metagenomes</taxon>
    </lineage>
</organism>
<gene>
    <name evidence="1" type="ORF">LCGC14_2902390</name>
</gene>
<sequence>AQILLLNGTPIELVPAPGAGKVIIPIMTVLSFTWNSIAYTTNTDLHLIYDTGSSFDIATTILSVTADFIKSLPITGPSSGGLLQDKKLSITVGTGNPAAGDSALDVYQYYQILTL</sequence>
<comment type="caution">
    <text evidence="1">The sequence shown here is derived from an EMBL/GenBank/DDBJ whole genome shotgun (WGS) entry which is preliminary data.</text>
</comment>